<gene>
    <name evidence="9" type="ORF">PQR57_46310</name>
</gene>
<organism evidence="9 10">
    <name type="scientific">Paraburkholderia dipogonis</name>
    <dbReference type="NCBI Taxonomy" id="1211383"/>
    <lineage>
        <taxon>Bacteria</taxon>
        <taxon>Pseudomonadati</taxon>
        <taxon>Pseudomonadota</taxon>
        <taxon>Betaproteobacteria</taxon>
        <taxon>Burkholderiales</taxon>
        <taxon>Burkholderiaceae</taxon>
        <taxon>Paraburkholderia</taxon>
    </lineage>
</organism>
<feature type="compositionally biased region" description="Basic residues" evidence="7">
    <location>
        <begin position="160"/>
        <end position="169"/>
    </location>
</feature>
<evidence type="ECO:0000313" key="10">
    <source>
        <dbReference type="Proteomes" id="UP001629230"/>
    </source>
</evidence>
<keyword evidence="10" id="KW-1185">Reference proteome</keyword>
<dbReference type="PANTHER" id="PTHR30043:SF1">
    <property type="entry name" value="ABC TRANSPORT SYSTEM PERMEASE PROTEIN P69"/>
    <property type="match status" value="1"/>
</dbReference>
<evidence type="ECO:0000256" key="6">
    <source>
        <dbReference type="ARBA" id="ARBA00023136"/>
    </source>
</evidence>
<keyword evidence="6 8" id="KW-0472">Membrane</keyword>
<dbReference type="InterPro" id="IPR035906">
    <property type="entry name" value="MetI-like_sf"/>
</dbReference>
<comment type="caution">
    <text evidence="9">The sequence shown here is derived from an EMBL/GenBank/DDBJ whole genome shotgun (WGS) entry which is preliminary data.</text>
</comment>
<dbReference type="Gene3D" id="1.10.3720.10">
    <property type="entry name" value="MetI-like"/>
    <property type="match status" value="1"/>
</dbReference>
<comment type="subcellular location">
    <subcellularLocation>
        <location evidence="1">Cell membrane</location>
        <topology evidence="1">Multi-pass membrane protein</topology>
    </subcellularLocation>
</comment>
<proteinExistence type="predicted"/>
<evidence type="ECO:0008006" key="11">
    <source>
        <dbReference type="Google" id="ProtNLM"/>
    </source>
</evidence>
<feature type="transmembrane region" description="Helical" evidence="8">
    <location>
        <begin position="31"/>
        <end position="48"/>
    </location>
</feature>
<evidence type="ECO:0000256" key="1">
    <source>
        <dbReference type="ARBA" id="ARBA00004651"/>
    </source>
</evidence>
<feature type="transmembrane region" description="Helical" evidence="8">
    <location>
        <begin position="69"/>
        <end position="92"/>
    </location>
</feature>
<evidence type="ECO:0000256" key="3">
    <source>
        <dbReference type="ARBA" id="ARBA00022475"/>
    </source>
</evidence>
<evidence type="ECO:0000256" key="8">
    <source>
        <dbReference type="SAM" id="Phobius"/>
    </source>
</evidence>
<keyword evidence="4 8" id="KW-0812">Transmembrane</keyword>
<evidence type="ECO:0000313" key="9">
    <source>
        <dbReference type="EMBL" id="MFM0008302.1"/>
    </source>
</evidence>
<dbReference type="RefSeq" id="WP_408183296.1">
    <property type="nucleotide sequence ID" value="NZ_JAQQEZ010000093.1"/>
</dbReference>
<dbReference type="SUPFAM" id="SSF161098">
    <property type="entry name" value="MetI-like"/>
    <property type="match status" value="1"/>
</dbReference>
<dbReference type="PANTHER" id="PTHR30043">
    <property type="entry name" value="PHOSPHONATES TRANSPORT SYSTEM PERMEASE PROTEIN"/>
    <property type="match status" value="1"/>
</dbReference>
<keyword evidence="2" id="KW-0813">Transport</keyword>
<dbReference type="Proteomes" id="UP001629230">
    <property type="component" value="Unassembled WGS sequence"/>
</dbReference>
<dbReference type="EMBL" id="JAQQEZ010000093">
    <property type="protein sequence ID" value="MFM0008302.1"/>
    <property type="molecule type" value="Genomic_DNA"/>
</dbReference>
<evidence type="ECO:0000256" key="2">
    <source>
        <dbReference type="ARBA" id="ARBA00022448"/>
    </source>
</evidence>
<feature type="region of interest" description="Disordered" evidence="7">
    <location>
        <begin position="157"/>
        <end position="181"/>
    </location>
</feature>
<evidence type="ECO:0000256" key="7">
    <source>
        <dbReference type="SAM" id="MobiDB-lite"/>
    </source>
</evidence>
<keyword evidence="5 8" id="KW-1133">Transmembrane helix</keyword>
<evidence type="ECO:0000256" key="4">
    <source>
        <dbReference type="ARBA" id="ARBA00022692"/>
    </source>
</evidence>
<name>A0ABW9B5U2_9BURK</name>
<accession>A0ABW9B5U2</accession>
<evidence type="ECO:0000256" key="5">
    <source>
        <dbReference type="ARBA" id="ARBA00022989"/>
    </source>
</evidence>
<sequence length="214" mass="23129">MVFIVRVAGSIRCPSTYLWQVIGTMFETREIGLWATLLAILSARNYTLHRPSYVAARALVSMMRAMPELISALFLVLAYGFGPIPGVLALALHSAGFLGKFYAEDIENPDGKPQDALRAIGAGPAEGAALRGAASGAAAVRRLHAVCARLQCADADRGRPGRRGRHRARTQGPLRHAPVRSGRYDPADDFYHRVRSGSSCWMPASGIDLMVLSQ</sequence>
<keyword evidence="3" id="KW-1003">Cell membrane</keyword>
<reference evidence="9 10" key="1">
    <citation type="journal article" date="2024" name="Chem. Sci.">
        <title>Discovery of megapolipeptins by genome mining of a Burkholderiales bacteria collection.</title>
        <authorList>
            <person name="Paulo B.S."/>
            <person name="Recchia M.J.J."/>
            <person name="Lee S."/>
            <person name="Fergusson C.H."/>
            <person name="Romanowski S.B."/>
            <person name="Hernandez A."/>
            <person name="Krull N."/>
            <person name="Liu D.Y."/>
            <person name="Cavanagh H."/>
            <person name="Bos A."/>
            <person name="Gray C.A."/>
            <person name="Murphy B.T."/>
            <person name="Linington R.G."/>
            <person name="Eustaquio A.S."/>
        </authorList>
    </citation>
    <scope>NUCLEOTIDE SEQUENCE [LARGE SCALE GENOMIC DNA]</scope>
    <source>
        <strain evidence="9 10">RL17-350-BIC-A</strain>
    </source>
</reference>
<protein>
    <recommendedName>
        <fullName evidence="11">ABC transporter permease subunit</fullName>
    </recommendedName>
</protein>